<sequence length="50" mass="6058">MANQAIQSKEYIKSFDFEYVETYSFQQEAYYSETNRNTGEIPWHDQRISI</sequence>
<dbReference type="Proteomes" id="UP000198836">
    <property type="component" value="Unassembled WGS sequence"/>
</dbReference>
<evidence type="ECO:0000313" key="2">
    <source>
        <dbReference type="Proteomes" id="UP000198836"/>
    </source>
</evidence>
<protein>
    <submittedName>
        <fullName evidence="1">Uncharacterized protein</fullName>
    </submittedName>
</protein>
<dbReference type="STRING" id="332999.SAMN04488511_110171"/>
<organism evidence="1 2">
    <name type="scientific">Pedobacter suwonensis</name>
    <dbReference type="NCBI Taxonomy" id="332999"/>
    <lineage>
        <taxon>Bacteria</taxon>
        <taxon>Pseudomonadati</taxon>
        <taxon>Bacteroidota</taxon>
        <taxon>Sphingobacteriia</taxon>
        <taxon>Sphingobacteriales</taxon>
        <taxon>Sphingobacteriaceae</taxon>
        <taxon>Pedobacter</taxon>
    </lineage>
</organism>
<name>A0A1I0TJ78_9SPHI</name>
<dbReference type="AlphaFoldDB" id="A0A1I0TJ78"/>
<proteinExistence type="predicted"/>
<dbReference type="EMBL" id="FOJM01000010">
    <property type="protein sequence ID" value="SFA51830.1"/>
    <property type="molecule type" value="Genomic_DNA"/>
</dbReference>
<gene>
    <name evidence="1" type="ORF">SAMN04488511_110171</name>
</gene>
<evidence type="ECO:0000313" key="1">
    <source>
        <dbReference type="EMBL" id="SFA51830.1"/>
    </source>
</evidence>
<reference evidence="2" key="1">
    <citation type="submission" date="2016-10" db="EMBL/GenBank/DDBJ databases">
        <authorList>
            <person name="Varghese N."/>
            <person name="Submissions S."/>
        </authorList>
    </citation>
    <scope>NUCLEOTIDE SEQUENCE [LARGE SCALE GENOMIC DNA]</scope>
    <source>
        <strain evidence="2">DSM 18130</strain>
    </source>
</reference>
<accession>A0A1I0TJ78</accession>
<keyword evidence="2" id="KW-1185">Reference proteome</keyword>